<comment type="subunit">
    <text evidence="9">The complex comprises the extracytoplasmic solute receptor protein and the two transmembrane proteins.</text>
</comment>
<name>A0A1T4QGV8_9HYPH</name>
<dbReference type="GO" id="GO:0005886">
    <property type="term" value="C:plasma membrane"/>
    <property type="evidence" value="ECO:0007669"/>
    <property type="project" value="UniProtKB-SubCell"/>
</dbReference>
<evidence type="ECO:0000256" key="9">
    <source>
        <dbReference type="RuleBase" id="RU369079"/>
    </source>
</evidence>
<evidence type="ECO:0000256" key="3">
    <source>
        <dbReference type="ARBA" id="ARBA00022475"/>
    </source>
</evidence>
<keyword evidence="3" id="KW-1003">Cell membrane</keyword>
<dbReference type="Proteomes" id="UP000190092">
    <property type="component" value="Unassembled WGS sequence"/>
</dbReference>
<evidence type="ECO:0000256" key="7">
    <source>
        <dbReference type="ARBA" id="ARBA00023136"/>
    </source>
</evidence>
<comment type="similarity">
    <text evidence="8 9">Belongs to the TRAP transporter small permease family.</text>
</comment>
<keyword evidence="12" id="KW-1185">Reference proteome</keyword>
<evidence type="ECO:0000313" key="11">
    <source>
        <dbReference type="EMBL" id="SKA02866.1"/>
    </source>
</evidence>
<feature type="transmembrane region" description="Helical" evidence="9">
    <location>
        <begin position="15"/>
        <end position="36"/>
    </location>
</feature>
<dbReference type="AlphaFoldDB" id="A0A1T4QGV8"/>
<sequence length="187" mass="21131">MNRTDNFWDRIERTLVGLLGAIAMIVGIVQVAGRYFFPAYAISWAEEVIVYLVVWGVMIISSQLVRTDGHVRPDLVLRLVGPTGQRWLESFNCIVALVFCIGMVWYGFNITESSWMLDEHSSTDFAFPMWIYYASLPVGGLLMTVRYAIRLYRYLFRFDPATMTVGHTAEHDLMAPAGGDAKSATTD</sequence>
<dbReference type="OrthoDB" id="7843639at2"/>
<reference evidence="12" key="1">
    <citation type="submission" date="2017-02" db="EMBL/GenBank/DDBJ databases">
        <authorList>
            <person name="Varghese N."/>
            <person name="Submissions S."/>
        </authorList>
    </citation>
    <scope>NUCLEOTIDE SEQUENCE [LARGE SCALE GENOMIC DNA]</scope>
    <source>
        <strain evidence="12">ATCC 27094</strain>
    </source>
</reference>
<evidence type="ECO:0000256" key="6">
    <source>
        <dbReference type="ARBA" id="ARBA00022989"/>
    </source>
</evidence>
<dbReference type="EMBL" id="FUWJ01000003">
    <property type="protein sequence ID" value="SKA02866.1"/>
    <property type="molecule type" value="Genomic_DNA"/>
</dbReference>
<comment type="subcellular location">
    <subcellularLocation>
        <location evidence="1 9">Cell inner membrane</location>
        <topology evidence="1 9">Multi-pass membrane protein</topology>
    </subcellularLocation>
</comment>
<feature type="transmembrane region" description="Helical" evidence="9">
    <location>
        <begin position="48"/>
        <end position="66"/>
    </location>
</feature>
<dbReference type="InterPro" id="IPR007387">
    <property type="entry name" value="TRAP_DctQ"/>
</dbReference>
<keyword evidence="2 9" id="KW-0813">Transport</keyword>
<feature type="domain" description="Tripartite ATP-independent periplasmic transporters DctQ component" evidence="10">
    <location>
        <begin position="24"/>
        <end position="154"/>
    </location>
</feature>
<dbReference type="RefSeq" id="WP_085934913.1">
    <property type="nucleotide sequence ID" value="NZ_FUWJ01000003.1"/>
</dbReference>
<feature type="transmembrane region" description="Helical" evidence="9">
    <location>
        <begin position="130"/>
        <end position="149"/>
    </location>
</feature>
<evidence type="ECO:0000256" key="4">
    <source>
        <dbReference type="ARBA" id="ARBA00022519"/>
    </source>
</evidence>
<evidence type="ECO:0000259" key="10">
    <source>
        <dbReference type="Pfam" id="PF04290"/>
    </source>
</evidence>
<organism evidence="11 12">
    <name type="scientific">Enhydrobacter aerosaccus</name>
    <dbReference type="NCBI Taxonomy" id="225324"/>
    <lineage>
        <taxon>Bacteria</taxon>
        <taxon>Pseudomonadati</taxon>
        <taxon>Pseudomonadota</taxon>
        <taxon>Alphaproteobacteria</taxon>
        <taxon>Hyphomicrobiales</taxon>
        <taxon>Enhydrobacter</taxon>
    </lineage>
</organism>
<keyword evidence="6 9" id="KW-1133">Transmembrane helix</keyword>
<dbReference type="PANTHER" id="PTHR35011:SF2">
    <property type="entry name" value="2,3-DIKETO-L-GULONATE TRAP TRANSPORTER SMALL PERMEASE PROTEIN YIAM"/>
    <property type="match status" value="1"/>
</dbReference>
<dbReference type="STRING" id="225324.SAMN02745126_03215"/>
<evidence type="ECO:0000313" key="12">
    <source>
        <dbReference type="Proteomes" id="UP000190092"/>
    </source>
</evidence>
<accession>A0A1T4QGV8</accession>
<dbReference type="InterPro" id="IPR055348">
    <property type="entry name" value="DctQ"/>
</dbReference>
<protein>
    <recommendedName>
        <fullName evidence="9">TRAP transporter small permease protein</fullName>
    </recommendedName>
</protein>
<evidence type="ECO:0000256" key="5">
    <source>
        <dbReference type="ARBA" id="ARBA00022692"/>
    </source>
</evidence>
<evidence type="ECO:0000256" key="2">
    <source>
        <dbReference type="ARBA" id="ARBA00022448"/>
    </source>
</evidence>
<keyword evidence="7 9" id="KW-0472">Membrane</keyword>
<feature type="transmembrane region" description="Helical" evidence="9">
    <location>
        <begin position="87"/>
        <end position="108"/>
    </location>
</feature>
<proteinExistence type="inferred from homology"/>
<gene>
    <name evidence="11" type="ORF">SAMN02745126_03215</name>
</gene>
<keyword evidence="4 9" id="KW-0997">Cell inner membrane</keyword>
<evidence type="ECO:0000256" key="1">
    <source>
        <dbReference type="ARBA" id="ARBA00004429"/>
    </source>
</evidence>
<dbReference type="PANTHER" id="PTHR35011">
    <property type="entry name" value="2,3-DIKETO-L-GULONATE TRAP TRANSPORTER SMALL PERMEASE PROTEIN YIAM"/>
    <property type="match status" value="1"/>
</dbReference>
<dbReference type="GO" id="GO:0015740">
    <property type="term" value="P:C4-dicarboxylate transport"/>
    <property type="evidence" value="ECO:0007669"/>
    <property type="project" value="TreeGrafter"/>
</dbReference>
<evidence type="ECO:0000256" key="8">
    <source>
        <dbReference type="ARBA" id="ARBA00038436"/>
    </source>
</evidence>
<dbReference type="GO" id="GO:0022857">
    <property type="term" value="F:transmembrane transporter activity"/>
    <property type="evidence" value="ECO:0007669"/>
    <property type="project" value="UniProtKB-UniRule"/>
</dbReference>
<comment type="function">
    <text evidence="9">Part of the tripartite ATP-independent periplasmic (TRAP) transport system.</text>
</comment>
<keyword evidence="5 9" id="KW-0812">Transmembrane</keyword>
<dbReference type="Pfam" id="PF04290">
    <property type="entry name" value="DctQ"/>
    <property type="match status" value="1"/>
</dbReference>